<evidence type="ECO:0000313" key="4">
    <source>
        <dbReference type="Proteomes" id="UP000323732"/>
    </source>
</evidence>
<feature type="domain" description="Butirosin biosynthesis protein H N-terminal" evidence="2">
    <location>
        <begin position="36"/>
        <end position="135"/>
    </location>
</feature>
<feature type="coiled-coil region" evidence="1">
    <location>
        <begin position="300"/>
        <end position="327"/>
    </location>
</feature>
<dbReference type="EMBL" id="VTES01000006">
    <property type="protein sequence ID" value="TYS60651.1"/>
    <property type="molecule type" value="Genomic_DNA"/>
</dbReference>
<accession>A0A5D4SDA3</accession>
<name>A0A5D4SDA3_9BACI</name>
<evidence type="ECO:0000259" key="2">
    <source>
        <dbReference type="Pfam" id="PF14399"/>
    </source>
</evidence>
<reference evidence="3 4" key="1">
    <citation type="submission" date="2019-08" db="EMBL/GenBank/DDBJ databases">
        <title>Bacillus genomes from the desert of Cuatro Cienegas, Coahuila.</title>
        <authorList>
            <person name="Olmedo-Alvarez G."/>
        </authorList>
    </citation>
    <scope>NUCLEOTIDE SEQUENCE [LARGE SCALE GENOMIC DNA]</scope>
    <source>
        <strain evidence="3 4">CH37_1T</strain>
    </source>
</reference>
<gene>
    <name evidence="3" type="ORF">FZD47_20805</name>
</gene>
<dbReference type="Proteomes" id="UP000323732">
    <property type="component" value="Unassembled WGS sequence"/>
</dbReference>
<dbReference type="RefSeq" id="WP_148950798.1">
    <property type="nucleotide sequence ID" value="NZ_VTES01000006.1"/>
</dbReference>
<keyword evidence="1" id="KW-0175">Coiled coil</keyword>
<evidence type="ECO:0000256" key="1">
    <source>
        <dbReference type="SAM" id="Coils"/>
    </source>
</evidence>
<protein>
    <recommendedName>
        <fullName evidence="2">Butirosin biosynthesis protein H N-terminal domain-containing protein</fullName>
    </recommendedName>
</protein>
<comment type="caution">
    <text evidence="3">The sequence shown here is derived from an EMBL/GenBank/DDBJ whole genome shotgun (WGS) entry which is preliminary data.</text>
</comment>
<dbReference type="AlphaFoldDB" id="A0A5D4SDA3"/>
<proteinExistence type="predicted"/>
<sequence length="327" mass="38864">MSNEKSPLYWSNYHNCVNLTVHAMLLKQGVNVEYIWGQSSLVIEEYEEYIRISPYHKEWPVFFNKHHGVTWHKLQFNVVNDYVEEITKLLKEKRTVALEVDIYKLPYCVHYEKYHDFHAIEILNIDGDKLEICDHYYHYHGYLKFEDLFNALNNFITYYSGTLPSIYYFDVQQHLTRNYNRSDLLEVIKENINVMKGAEIVKDKQGKTILSIGIKAFPKLKEMLMVVLDNPLEVQRLGTIGDFYMRLKEICHSRYNFYQLLNMYQESIYADKYRVLANNWLVVANLLLKIINGASPDSVKARVNKKLEDLFEKEVELINEMEKLISE</sequence>
<evidence type="ECO:0000313" key="3">
    <source>
        <dbReference type="EMBL" id="TYS60651.1"/>
    </source>
</evidence>
<organism evidence="3 4">
    <name type="scientific">Bacillus infantis</name>
    <dbReference type="NCBI Taxonomy" id="324767"/>
    <lineage>
        <taxon>Bacteria</taxon>
        <taxon>Bacillati</taxon>
        <taxon>Bacillota</taxon>
        <taxon>Bacilli</taxon>
        <taxon>Bacillales</taxon>
        <taxon>Bacillaceae</taxon>
        <taxon>Bacillus</taxon>
    </lineage>
</organism>
<dbReference type="Pfam" id="PF14399">
    <property type="entry name" value="BtrH_N"/>
    <property type="match status" value="1"/>
</dbReference>
<dbReference type="InterPro" id="IPR026935">
    <property type="entry name" value="BtrH_N"/>
</dbReference>